<dbReference type="InterPro" id="IPR029063">
    <property type="entry name" value="SAM-dependent_MTases_sf"/>
</dbReference>
<feature type="region of interest" description="Disordered" evidence="2">
    <location>
        <begin position="1"/>
        <end position="39"/>
    </location>
</feature>
<accession>A0A9P9ASP3</accession>
<evidence type="ECO:0000256" key="1">
    <source>
        <dbReference type="ARBA" id="ARBA00038158"/>
    </source>
</evidence>
<reference evidence="3 4" key="1">
    <citation type="journal article" date="2021" name="Nat. Commun.">
        <title>Genetic determinants of endophytism in the Arabidopsis root mycobiome.</title>
        <authorList>
            <person name="Mesny F."/>
            <person name="Miyauchi S."/>
            <person name="Thiergart T."/>
            <person name="Pickel B."/>
            <person name="Atanasova L."/>
            <person name="Karlsson M."/>
            <person name="Huettel B."/>
            <person name="Barry K.W."/>
            <person name="Haridas S."/>
            <person name="Chen C."/>
            <person name="Bauer D."/>
            <person name="Andreopoulos W."/>
            <person name="Pangilinan J."/>
            <person name="LaButti K."/>
            <person name="Riley R."/>
            <person name="Lipzen A."/>
            <person name="Clum A."/>
            <person name="Drula E."/>
            <person name="Henrissat B."/>
            <person name="Kohler A."/>
            <person name="Grigoriev I.V."/>
            <person name="Martin F.M."/>
            <person name="Hacquard S."/>
        </authorList>
    </citation>
    <scope>NUCLEOTIDE SEQUENCE [LARGE SCALE GENOMIC DNA]</scope>
    <source>
        <strain evidence="3 4">MPI-CAGE-CH-0241</strain>
    </source>
</reference>
<keyword evidence="3" id="KW-0808">Transferase</keyword>
<protein>
    <submittedName>
        <fullName evidence="3">S-adenosyl-L-methionine-dependent methyltransferase</fullName>
    </submittedName>
</protein>
<dbReference type="GO" id="GO:0032259">
    <property type="term" value="P:methylation"/>
    <property type="evidence" value="ECO:0007669"/>
    <property type="project" value="UniProtKB-KW"/>
</dbReference>
<evidence type="ECO:0000313" key="4">
    <source>
        <dbReference type="Proteomes" id="UP000777438"/>
    </source>
</evidence>
<dbReference type="Gene3D" id="3.40.50.150">
    <property type="entry name" value="Vaccinia Virus protein VP39"/>
    <property type="match status" value="1"/>
</dbReference>
<dbReference type="Proteomes" id="UP000777438">
    <property type="component" value="Unassembled WGS sequence"/>
</dbReference>
<dbReference type="PANTHER" id="PTHR43591:SF10">
    <property type="entry name" value="ABC TRANSMEMBRANE TYPE-1 DOMAIN-CONTAINING PROTEIN-RELATED"/>
    <property type="match status" value="1"/>
</dbReference>
<dbReference type="AlphaFoldDB" id="A0A9P9ASP3"/>
<dbReference type="GO" id="GO:0008168">
    <property type="term" value="F:methyltransferase activity"/>
    <property type="evidence" value="ECO:0007669"/>
    <property type="project" value="UniProtKB-KW"/>
</dbReference>
<gene>
    <name evidence="3" type="ORF">B0T10DRAFT_237929</name>
</gene>
<proteinExistence type="inferred from homology"/>
<dbReference type="OrthoDB" id="2013972at2759"/>
<comment type="caution">
    <text evidence="3">The sequence shown here is derived from an EMBL/GenBank/DDBJ whole genome shotgun (WGS) entry which is preliminary data.</text>
</comment>
<dbReference type="PANTHER" id="PTHR43591">
    <property type="entry name" value="METHYLTRANSFERASE"/>
    <property type="match status" value="1"/>
</dbReference>
<dbReference type="SUPFAM" id="SSF53335">
    <property type="entry name" value="S-adenosyl-L-methionine-dependent methyltransferases"/>
    <property type="match status" value="1"/>
</dbReference>
<keyword evidence="3" id="KW-0489">Methyltransferase</keyword>
<dbReference type="EMBL" id="JAGPYM010000005">
    <property type="protein sequence ID" value="KAH6894095.1"/>
    <property type="molecule type" value="Genomic_DNA"/>
</dbReference>
<dbReference type="CDD" id="cd02440">
    <property type="entry name" value="AdoMet_MTases"/>
    <property type="match status" value="1"/>
</dbReference>
<feature type="compositionally biased region" description="Low complexity" evidence="2">
    <location>
        <begin position="9"/>
        <end position="20"/>
    </location>
</feature>
<comment type="similarity">
    <text evidence="1">Belongs to the methyltransferase superfamily. LaeA methyltransferase family.</text>
</comment>
<evidence type="ECO:0000256" key="2">
    <source>
        <dbReference type="SAM" id="MobiDB-lite"/>
    </source>
</evidence>
<organism evidence="3 4">
    <name type="scientific">Thelonectria olida</name>
    <dbReference type="NCBI Taxonomy" id="1576542"/>
    <lineage>
        <taxon>Eukaryota</taxon>
        <taxon>Fungi</taxon>
        <taxon>Dikarya</taxon>
        <taxon>Ascomycota</taxon>
        <taxon>Pezizomycotina</taxon>
        <taxon>Sordariomycetes</taxon>
        <taxon>Hypocreomycetidae</taxon>
        <taxon>Hypocreales</taxon>
        <taxon>Nectriaceae</taxon>
        <taxon>Thelonectria</taxon>
    </lineage>
</organism>
<dbReference type="Pfam" id="PF13489">
    <property type="entry name" value="Methyltransf_23"/>
    <property type="match status" value="1"/>
</dbReference>
<keyword evidence="4" id="KW-1185">Reference proteome</keyword>
<evidence type="ECO:0000313" key="3">
    <source>
        <dbReference type="EMBL" id="KAH6894095.1"/>
    </source>
</evidence>
<sequence length="354" mass="40082">MSTEGPTLASSSGTASASSSIIQPDPSFQPPQEDSELDLDEDAQIALSNARDDGSTTMLPPNILEYRTLFGRTYHAESGTARYWASNDEQQNNSMDMVHHFLRLLFDGELFLAPIRDDISHALDVGTGTGIWAIDFADAHPMTDVTGTDISPIQPSWVPPNLQFEIEDCTLPWTFEEESMDYIHMRYLYGSISDWPALFKEALTVCKRGGWVESVEASPRMESDDDSVPEHSAMHQWGSIFIEGAEEMGQTFRVVEDGLQVQGMQEAGFEDIRVVEKKIPIGAWPKEKRLADIGRYVERALEQDYEGYIQYMTGLLGWSEEQVTVYCARIRREIRSGQYHAWYRLRVVCGRRPF</sequence>
<name>A0A9P9ASP3_9HYPO</name>